<proteinExistence type="predicted"/>
<name>A0A1H9HUL6_9PSEU</name>
<keyword evidence="2" id="KW-1185">Reference proteome</keyword>
<evidence type="ECO:0000313" key="1">
    <source>
        <dbReference type="EMBL" id="SEQ66010.1"/>
    </source>
</evidence>
<gene>
    <name evidence="1" type="ORF">SAMN05216195_1021007</name>
</gene>
<dbReference type="EMBL" id="FOFT01000002">
    <property type="protein sequence ID" value="SEQ66010.1"/>
    <property type="molecule type" value="Genomic_DNA"/>
</dbReference>
<evidence type="ECO:0000313" key="2">
    <source>
        <dbReference type="Proteomes" id="UP000199028"/>
    </source>
</evidence>
<reference evidence="2" key="1">
    <citation type="submission" date="2016-10" db="EMBL/GenBank/DDBJ databases">
        <authorList>
            <person name="Varghese N."/>
            <person name="Submissions S."/>
        </authorList>
    </citation>
    <scope>NUCLEOTIDE SEQUENCE [LARGE SCALE GENOMIC DNA]</scope>
    <source>
        <strain evidence="2">CGMCC 4.578</strain>
    </source>
</reference>
<accession>A0A1H9HUL6</accession>
<organism evidence="1 2">
    <name type="scientific">Lentzea flaviverrucosa</name>
    <dbReference type="NCBI Taxonomy" id="200379"/>
    <lineage>
        <taxon>Bacteria</taxon>
        <taxon>Bacillati</taxon>
        <taxon>Actinomycetota</taxon>
        <taxon>Actinomycetes</taxon>
        <taxon>Pseudonocardiales</taxon>
        <taxon>Pseudonocardiaceae</taxon>
        <taxon>Lentzea</taxon>
    </lineage>
</organism>
<sequence>MPVTEQVRTAVRDSDLAIRFHGTAETITAARPGLVVVIDGLALANR</sequence>
<dbReference type="AlphaFoldDB" id="A0A1H9HUL6"/>
<dbReference type="RefSeq" id="WP_170176077.1">
    <property type="nucleotide sequence ID" value="NZ_FOFT01000002.1"/>
</dbReference>
<dbReference type="Proteomes" id="UP000199028">
    <property type="component" value="Unassembled WGS sequence"/>
</dbReference>
<protein>
    <submittedName>
        <fullName evidence="1">Uncharacterized protein</fullName>
    </submittedName>
</protein>